<feature type="region of interest" description="Disordered" evidence="1">
    <location>
        <begin position="1"/>
        <end position="26"/>
    </location>
</feature>
<feature type="region of interest" description="Disordered" evidence="1">
    <location>
        <begin position="52"/>
        <end position="101"/>
    </location>
</feature>
<feature type="compositionally biased region" description="Basic and acidic residues" evidence="1">
    <location>
        <begin position="246"/>
        <end position="256"/>
    </location>
</feature>
<dbReference type="Gene3D" id="1.10.167.10">
    <property type="entry name" value="Regulator of G-protein Signalling 4, domain 2"/>
    <property type="match status" value="1"/>
</dbReference>
<evidence type="ECO:0000313" key="3">
    <source>
        <dbReference type="EMBL" id="GAU88446.1"/>
    </source>
</evidence>
<dbReference type="FunFam" id="1.10.167.10:FF:000001">
    <property type="entry name" value="Putative regulator of g-protein signaling 12"/>
    <property type="match status" value="1"/>
</dbReference>
<dbReference type="InterPro" id="IPR044926">
    <property type="entry name" value="RGS_subdomain_2"/>
</dbReference>
<name>A0A1D1UFN0_RAMVA</name>
<reference evidence="3 4" key="1">
    <citation type="journal article" date="2016" name="Nat. Commun.">
        <title>Extremotolerant tardigrade genome and improved radiotolerance of human cultured cells by tardigrade-unique protein.</title>
        <authorList>
            <person name="Hashimoto T."/>
            <person name="Horikawa D.D."/>
            <person name="Saito Y."/>
            <person name="Kuwahara H."/>
            <person name="Kozuka-Hata H."/>
            <person name="Shin-I T."/>
            <person name="Minakuchi Y."/>
            <person name="Ohishi K."/>
            <person name="Motoyama A."/>
            <person name="Aizu T."/>
            <person name="Enomoto A."/>
            <person name="Kondo K."/>
            <person name="Tanaka S."/>
            <person name="Hara Y."/>
            <person name="Koshikawa S."/>
            <person name="Sagara H."/>
            <person name="Miura T."/>
            <person name="Yokobori S."/>
            <person name="Miyagawa K."/>
            <person name="Suzuki Y."/>
            <person name="Kubo T."/>
            <person name="Oyama M."/>
            <person name="Kohara Y."/>
            <person name="Fujiyama A."/>
            <person name="Arakawa K."/>
            <person name="Katayama T."/>
            <person name="Toyoda A."/>
            <person name="Kunieda T."/>
        </authorList>
    </citation>
    <scope>NUCLEOTIDE SEQUENCE [LARGE SCALE GENOMIC DNA]</scope>
    <source>
        <strain evidence="3 4">YOKOZUNA-1</strain>
    </source>
</reference>
<protein>
    <recommendedName>
        <fullName evidence="2">RGS domain-containing protein</fullName>
    </recommendedName>
</protein>
<feature type="region of interest" description="Disordered" evidence="1">
    <location>
        <begin position="208"/>
        <end position="256"/>
    </location>
</feature>
<evidence type="ECO:0000259" key="2">
    <source>
        <dbReference type="PROSITE" id="PS50132"/>
    </source>
</evidence>
<dbReference type="InterPro" id="IPR016137">
    <property type="entry name" value="RGS"/>
</dbReference>
<dbReference type="STRING" id="947166.A0A1D1UFN0"/>
<dbReference type="PANTHER" id="PTHR10845:SF192">
    <property type="entry name" value="DOUBLE HIT, ISOFORM B"/>
    <property type="match status" value="1"/>
</dbReference>
<feature type="domain" description="RGS" evidence="2">
    <location>
        <begin position="370"/>
        <end position="489"/>
    </location>
</feature>
<dbReference type="OrthoDB" id="196547at2759"/>
<feature type="compositionally biased region" description="Basic and acidic residues" evidence="1">
    <location>
        <begin position="73"/>
        <end position="86"/>
    </location>
</feature>
<dbReference type="Proteomes" id="UP000186922">
    <property type="component" value="Unassembled WGS sequence"/>
</dbReference>
<dbReference type="EMBL" id="BDGG01000001">
    <property type="protein sequence ID" value="GAU88446.1"/>
    <property type="molecule type" value="Genomic_DNA"/>
</dbReference>
<feature type="region of interest" description="Disordered" evidence="1">
    <location>
        <begin position="329"/>
        <end position="363"/>
    </location>
</feature>
<feature type="compositionally biased region" description="Low complexity" evidence="1">
    <location>
        <begin position="52"/>
        <end position="72"/>
    </location>
</feature>
<dbReference type="Pfam" id="PF00615">
    <property type="entry name" value="RGS"/>
    <property type="match status" value="1"/>
</dbReference>
<proteinExistence type="predicted"/>
<feature type="compositionally biased region" description="Basic and acidic residues" evidence="1">
    <location>
        <begin position="213"/>
        <end position="229"/>
    </location>
</feature>
<organism evidence="3 4">
    <name type="scientific">Ramazzottius varieornatus</name>
    <name type="common">Water bear</name>
    <name type="synonym">Tardigrade</name>
    <dbReference type="NCBI Taxonomy" id="947166"/>
    <lineage>
        <taxon>Eukaryota</taxon>
        <taxon>Metazoa</taxon>
        <taxon>Ecdysozoa</taxon>
        <taxon>Tardigrada</taxon>
        <taxon>Eutardigrada</taxon>
        <taxon>Parachela</taxon>
        <taxon>Hypsibioidea</taxon>
        <taxon>Ramazzottiidae</taxon>
        <taxon>Ramazzottius</taxon>
    </lineage>
</organism>
<gene>
    <name evidence="3" type="primary">RvY_01143-1</name>
    <name evidence="3" type="synonym">RvY_01143.1</name>
    <name evidence="3" type="ORF">RvY_01143</name>
</gene>
<dbReference type="PROSITE" id="PS50132">
    <property type="entry name" value="RGS"/>
    <property type="match status" value="1"/>
</dbReference>
<feature type="compositionally biased region" description="Polar residues" evidence="1">
    <location>
        <begin position="91"/>
        <end position="101"/>
    </location>
</feature>
<dbReference type="PANTHER" id="PTHR10845">
    <property type="entry name" value="REGULATOR OF G PROTEIN SIGNALING"/>
    <property type="match status" value="1"/>
</dbReference>
<sequence length="493" mass="55515">MNCFSPPKTEVSIHSPKSRRKMIPPPVQVQSIPTILETQDVADYLKTCEVSSSSFSTDTPSTATTNSSASHSDLLDRRRLSFRPESDTEESNYNSSSPRTTPSFTAGNFVFDFDNIELSRSSSGYSTPSPKVFPAEESKGGAVVSGAMFLDIPREAYLAPFGPITNSHSSDKLVSNVRAATRNRPSVSLGVSSTIHLSRSCSMLTKGIFGGKSGDRPREGSRRSPDRLSRCSFQVEWDESSSKTPDTSRKSSDSDTDHSIFTRLIHRWYDPQNVERTERNRTVPAHALFLRYKHQKKDKKASRSHSETEVVEKTVKQRFRLIMRRNTESVCAVSKQPKSPRPSAEKKSGSSKSSVSHRPTPEEARSWQESLSTLLANPYGTALFRAFLKLEYNEENLAFFLACEKFKRLSDSAGNKKIAAKAQKIYDEFVKVEAPREVNLDSLTRQIIITNLSNPNRYAFENAQRKVYNVLEKDCYPRFLKFHLYTQLLQGED</sequence>
<evidence type="ECO:0000256" key="1">
    <source>
        <dbReference type="SAM" id="MobiDB-lite"/>
    </source>
</evidence>
<dbReference type="PRINTS" id="PR01301">
    <property type="entry name" value="RGSPROTEIN"/>
</dbReference>
<accession>A0A1D1UFN0</accession>
<dbReference type="SMART" id="SM00315">
    <property type="entry name" value="RGS"/>
    <property type="match status" value="1"/>
</dbReference>
<dbReference type="SUPFAM" id="SSF48097">
    <property type="entry name" value="Regulator of G-protein signaling, RGS"/>
    <property type="match status" value="1"/>
</dbReference>
<dbReference type="AlphaFoldDB" id="A0A1D1UFN0"/>
<comment type="caution">
    <text evidence="3">The sequence shown here is derived from an EMBL/GenBank/DDBJ whole genome shotgun (WGS) entry which is preliminary data.</text>
</comment>
<evidence type="ECO:0000313" key="4">
    <source>
        <dbReference type="Proteomes" id="UP000186922"/>
    </source>
</evidence>
<keyword evidence="4" id="KW-1185">Reference proteome</keyword>
<dbReference type="InterPro" id="IPR036305">
    <property type="entry name" value="RGS_sf"/>
</dbReference>